<keyword evidence="5 12" id="KW-0489">Methyltransferase</keyword>
<keyword evidence="16" id="KW-1185">Reference proteome</keyword>
<dbReference type="GO" id="GO:0006370">
    <property type="term" value="P:7-methylguanosine mRNA capping"/>
    <property type="evidence" value="ECO:0007669"/>
    <property type="project" value="UniProtKB-UniRule"/>
</dbReference>
<evidence type="ECO:0000256" key="13">
    <source>
        <dbReference type="SAM" id="MobiDB-lite"/>
    </source>
</evidence>
<evidence type="ECO:0000313" key="17">
    <source>
        <dbReference type="RefSeq" id="XP_017342319.1"/>
    </source>
</evidence>
<gene>
    <name evidence="17" type="primary">cmtr1</name>
</gene>
<dbReference type="RefSeq" id="XP_017342319.1">
    <property type="nucleotide sequence ID" value="XM_017486830.3"/>
</dbReference>
<evidence type="ECO:0000256" key="4">
    <source>
        <dbReference type="ARBA" id="ARBA00021136"/>
    </source>
</evidence>
<sequence length="1032" mass="117108">MAADLRKYKFTKSTKSRPSTASSASSAASPGSEPPPRQNSQEMDAETLKTDILLSLRADIAAVIKTELKSAFAEGFYFLKNELQAVKAEIRNNTAAIHSEIDRMKAAIKEVEGGLTTWSDEVAVLQTTVNDLAVEVTGLRSKCEDVEGRLRRCNIRIPRVAETNGSSSTISVSELLREILQLDGDVLVDRSHRSLGPVRKDGKPRAVIANLHYYQDGVEVLSRARSRAPLRRNDSSQSESLSDTEDQRPSFSKPSASQNASSSEASQSSNNFSMYNSVSQKLMAKMGFKEGEGLGKFGQGRKEIVETSTQRGRRGLGLTLQGFEGDLNVEWKDEDEPTAFEEVSWFPECTTEMPDSEELRDWMTIGERKLKIDDETEFCSEELLHLLLRCKSVFDALEGEEMRRARTRSNPYETIRGVFFLNRAAMKMANMDHVFDYMFTNPKDSQGKPVFRDREGELLYFGDVCAGPGGFSEYVLWRKRWHAKGFGMTLKGSNDFKLEDFYSAPSELFEPYYGEGGIDGDGDITRPENISAFRNFVLESTEKRGLHFLMADGGFSVEGQENLQEILSKQLLLCQLLTALSVVRTGGHFVCKTFDLFTPFSVGLIYLLYLCFERVSLFKPVTSRPANSERYVVCKSLKPGSDAVRDYLFKVNLKLNHLRQSDRDVTDVVPLEIIKGDTDFYQHMVDSNERHCSVQIKALAKIHAYVRDSTLSEPRQADIRKECLRLWGIPDQVRVAPSSLDPKSKFYDLVNGSDVDSFNSRPTALNLKTLEKLQHVLDHRCIVGGGEQIFLLGLGKSQIYTWDGKSPVRWRKLEGWKLELPRDTLLSVEIVQELKGEGKAQRRINAVHVLDALVLNGTDVREQHFNQRIQMAEKFVKAVSKPSRPDMNPIRVKEVYRLEEMDKIFVRLEMKVTKSSGGMPRLSYTGRDDRHFLPSGLYIIKTVRDPWTMAFSKSSKMKFFYNRQTKQSTYVMDPSAIAPFQVCHQERLFWAWEEGVRVHDSQSRVDPQKLSKDNVLSFIRKHCHQWESRDGV</sequence>
<dbReference type="GO" id="GO:0003676">
    <property type="term" value="F:nucleic acid binding"/>
    <property type="evidence" value="ECO:0007669"/>
    <property type="project" value="UniProtKB-UniRule"/>
</dbReference>
<evidence type="ECO:0000256" key="8">
    <source>
        <dbReference type="ARBA" id="ARBA00022691"/>
    </source>
</evidence>
<accession>A0A2D0SHY9</accession>
<dbReference type="PROSITE" id="PS50174">
    <property type="entry name" value="G_PATCH"/>
    <property type="match status" value="1"/>
</dbReference>
<dbReference type="InterPro" id="IPR025816">
    <property type="entry name" value="RrmJ-type_MeTrfase"/>
</dbReference>
<proteinExistence type="predicted"/>
<dbReference type="GO" id="GO:0004483">
    <property type="term" value="F:methyltransferase cap1 activity"/>
    <property type="evidence" value="ECO:0007669"/>
    <property type="project" value="UniProtKB-UniRule"/>
</dbReference>
<dbReference type="EC" id="2.1.1.57" evidence="3 12"/>
<dbReference type="CTD" id="23070"/>
<feature type="compositionally biased region" description="Low complexity" evidence="13">
    <location>
        <begin position="250"/>
        <end position="271"/>
    </location>
</feature>
<name>A0A2D0SHY9_ICTPU</name>
<dbReference type="FunFam" id="3.30.470.30:FF:000006">
    <property type="entry name" value="Cap methyltransferase 1"/>
    <property type="match status" value="1"/>
</dbReference>
<evidence type="ECO:0000259" key="15">
    <source>
        <dbReference type="PROSITE" id="PS51613"/>
    </source>
</evidence>
<evidence type="ECO:0000256" key="12">
    <source>
        <dbReference type="RuleBase" id="RU368012"/>
    </source>
</evidence>
<feature type="domain" description="RrmJ-type SAM-dependent 2'-O-MTase" evidence="15">
    <location>
        <begin position="419"/>
        <end position="638"/>
    </location>
</feature>
<protein>
    <recommendedName>
        <fullName evidence="4 12">Cap-specific mRNA (nucleoside-2'-O-)-methyltransferase 1</fullName>
        <ecNumber evidence="3 12">2.1.1.57</ecNumber>
    </recommendedName>
    <alternativeName>
        <fullName evidence="12">Cap1 2'O-ribose methyltransferase 1</fullName>
    </alternativeName>
</protein>
<evidence type="ECO:0000256" key="10">
    <source>
        <dbReference type="ARBA" id="ARBA00023242"/>
    </source>
</evidence>
<dbReference type="Pfam" id="PF01728">
    <property type="entry name" value="FtsJ"/>
    <property type="match status" value="1"/>
</dbReference>
<feature type="compositionally biased region" description="Low complexity" evidence="13">
    <location>
        <begin position="16"/>
        <end position="31"/>
    </location>
</feature>
<evidence type="ECO:0000256" key="11">
    <source>
        <dbReference type="ARBA" id="ARBA00049042"/>
    </source>
</evidence>
<keyword evidence="6 12" id="KW-0507">mRNA processing</keyword>
<dbReference type="InterPro" id="IPR029063">
    <property type="entry name" value="SAM-dependent_MTases_sf"/>
</dbReference>
<dbReference type="PANTHER" id="PTHR16121">
    <property type="entry name" value="CAP-SPECIFIC MRNA (NUCLEOSIDE-2'-O-)-METHYLTRANSFERASE 1-RELATED"/>
    <property type="match status" value="1"/>
</dbReference>
<comment type="function">
    <text evidence="12">S-adenosyl-L-methionine-dependent methyltransferase that mediates RNA cap1 2'-O-ribose methylation to the 5'-cap structure of RNAs. Methylates the ribose of the first nucleotide of a m(7)GpppG-capped mRNA to produce m(7)GpppNmp (cap1).</text>
</comment>
<comment type="subcellular location">
    <subcellularLocation>
        <location evidence="2 12">Nucleus</location>
    </subcellularLocation>
</comment>
<reference evidence="16" key="1">
    <citation type="journal article" date="2016" name="Nat. Commun.">
        <title>The channel catfish genome sequence provides insights into the evolution of scale formation in teleosts.</title>
        <authorList>
            <person name="Liu Z."/>
            <person name="Liu S."/>
            <person name="Yao J."/>
            <person name="Bao L."/>
            <person name="Zhang J."/>
            <person name="Li Y."/>
            <person name="Jiang C."/>
            <person name="Sun L."/>
            <person name="Wang R."/>
            <person name="Zhang Y."/>
            <person name="Zhou T."/>
            <person name="Zeng Q."/>
            <person name="Fu Q."/>
            <person name="Gao S."/>
            <person name="Li N."/>
            <person name="Koren S."/>
            <person name="Jiang Y."/>
            <person name="Zimin A."/>
            <person name="Xu P."/>
            <person name="Phillippy A.M."/>
            <person name="Geng X."/>
            <person name="Song L."/>
            <person name="Sun F."/>
            <person name="Li C."/>
            <person name="Wang X."/>
            <person name="Chen A."/>
            <person name="Jin Y."/>
            <person name="Yuan Z."/>
            <person name="Yang Y."/>
            <person name="Tan S."/>
            <person name="Peatman E."/>
            <person name="Lu J."/>
            <person name="Qin Z."/>
            <person name="Dunham R."/>
            <person name="Li Z."/>
            <person name="Sonstegard T."/>
            <person name="Feng J."/>
            <person name="Danzmann R.G."/>
            <person name="Schroeder S."/>
            <person name="Scheffler B."/>
            <person name="Duke M.V."/>
            <person name="Ballard L."/>
            <person name="Kucuktas H."/>
            <person name="Kaltenboeck L."/>
            <person name="Liu H."/>
            <person name="Armbruster J."/>
            <person name="Xie Y."/>
            <person name="Kirby M.L."/>
            <person name="Tian Y."/>
            <person name="Flanagan M.E."/>
            <person name="Mu W."/>
            <person name="Waldbieser G.C."/>
        </authorList>
    </citation>
    <scope>NUCLEOTIDE SEQUENCE [LARGE SCALE GENOMIC DNA]</scope>
    <source>
        <strain evidence="16">SDA103</strain>
    </source>
</reference>
<dbReference type="InterPro" id="IPR050851">
    <property type="entry name" value="mRNA_Cap_2O-Ribose_MeTrfase"/>
</dbReference>
<dbReference type="GO" id="GO:0032259">
    <property type="term" value="P:methylation"/>
    <property type="evidence" value="ECO:0007669"/>
    <property type="project" value="UniProtKB-KW"/>
</dbReference>
<dbReference type="OrthoDB" id="10251234at2759"/>
<keyword evidence="8 12" id="KW-0949">S-adenosyl-L-methionine</keyword>
<evidence type="ECO:0000256" key="9">
    <source>
        <dbReference type="ARBA" id="ARBA00023042"/>
    </source>
</evidence>
<evidence type="ECO:0000256" key="6">
    <source>
        <dbReference type="ARBA" id="ARBA00022664"/>
    </source>
</evidence>
<dbReference type="Gene3D" id="3.30.70.1820">
    <property type="entry name" value="L1 transposable element, RRM domain"/>
    <property type="match status" value="1"/>
</dbReference>
<evidence type="ECO:0000256" key="5">
    <source>
        <dbReference type="ARBA" id="ARBA00022603"/>
    </source>
</evidence>
<dbReference type="Pfam" id="PF01585">
    <property type="entry name" value="G-patch"/>
    <property type="match status" value="1"/>
</dbReference>
<organism evidence="16 17">
    <name type="scientific">Ictalurus punctatus</name>
    <name type="common">Channel catfish</name>
    <name type="synonym">Silurus punctatus</name>
    <dbReference type="NCBI Taxonomy" id="7998"/>
    <lineage>
        <taxon>Eukaryota</taxon>
        <taxon>Metazoa</taxon>
        <taxon>Chordata</taxon>
        <taxon>Craniata</taxon>
        <taxon>Vertebrata</taxon>
        <taxon>Euteleostomi</taxon>
        <taxon>Actinopterygii</taxon>
        <taxon>Neopterygii</taxon>
        <taxon>Teleostei</taxon>
        <taxon>Ostariophysi</taxon>
        <taxon>Siluriformes</taxon>
        <taxon>Ictaluridae</taxon>
        <taxon>Ictalurus</taxon>
    </lineage>
</organism>
<dbReference type="SUPFAM" id="SSF53335">
    <property type="entry name" value="S-adenosyl-L-methionine-dependent methyltransferases"/>
    <property type="match status" value="1"/>
</dbReference>
<reference evidence="17" key="2">
    <citation type="submission" date="2025-08" db="UniProtKB">
        <authorList>
            <consortium name="RefSeq"/>
        </authorList>
    </citation>
    <scope>IDENTIFICATION</scope>
    <source>
        <tissue evidence="17">Blood</tissue>
    </source>
</reference>
<evidence type="ECO:0000256" key="3">
    <source>
        <dbReference type="ARBA" id="ARBA00011923"/>
    </source>
</evidence>
<comment type="function">
    <text evidence="1">S-adenosyl-L-methionine-dependent methyltransferase that mediates mRNA cap1 2'-O-ribose methylation to the 5'-cap structure of mRNAs. Methylates the ribose of the first nucleotide of a m(7)GpppG-capped mRNA and small nuclear RNA (snRNA) to produce m(7)GpppRm (cap1). Displays a preference for cap0 transcripts. Cap1 modification is linked to higher levels of translation. May be involved in the interferon response pathway.</text>
</comment>
<feature type="region of interest" description="Disordered" evidence="13">
    <location>
        <begin position="225"/>
        <end position="271"/>
    </location>
</feature>
<dbReference type="PROSITE" id="PS51613">
    <property type="entry name" value="SAM_MT_RRMJ"/>
    <property type="match status" value="1"/>
</dbReference>
<feature type="region of interest" description="Disordered" evidence="13">
    <location>
        <begin position="1"/>
        <end position="44"/>
    </location>
</feature>
<feature type="domain" description="G-patch" evidence="14">
    <location>
        <begin position="275"/>
        <end position="321"/>
    </location>
</feature>
<dbReference type="InterPro" id="IPR002877">
    <property type="entry name" value="RNA_MeTrfase_FtsJ_dom"/>
</dbReference>
<dbReference type="FunFam" id="3.40.50.12760:FF:000001">
    <property type="entry name" value="Cap methyltransferase 1"/>
    <property type="match status" value="1"/>
</dbReference>
<keyword evidence="9 12" id="KW-0506">mRNA capping</keyword>
<evidence type="ECO:0000256" key="2">
    <source>
        <dbReference type="ARBA" id="ARBA00004123"/>
    </source>
</evidence>
<dbReference type="Gene3D" id="3.40.50.12760">
    <property type="match status" value="1"/>
</dbReference>
<evidence type="ECO:0000313" key="16">
    <source>
        <dbReference type="Proteomes" id="UP000221080"/>
    </source>
</evidence>
<dbReference type="KEGG" id="ipu:108275821"/>
<dbReference type="GeneID" id="108275821"/>
<dbReference type="Gene3D" id="3.30.470.30">
    <property type="entry name" value="DNA ligase/mRNA capping enzyme"/>
    <property type="match status" value="1"/>
</dbReference>
<evidence type="ECO:0000256" key="7">
    <source>
        <dbReference type="ARBA" id="ARBA00022679"/>
    </source>
</evidence>
<dbReference type="SMART" id="SM00443">
    <property type="entry name" value="G_patch"/>
    <property type="match status" value="1"/>
</dbReference>
<dbReference type="PANTHER" id="PTHR16121:SF0">
    <property type="entry name" value="CAP-SPECIFIC MRNA (NUCLEOSIDE-2'-O-)-METHYLTRANSFERASE 1"/>
    <property type="match status" value="1"/>
</dbReference>
<dbReference type="AlphaFoldDB" id="A0A2D0SHY9"/>
<keyword evidence="10 12" id="KW-0539">Nucleus</keyword>
<keyword evidence="7 12" id="KW-0808">Transferase</keyword>
<dbReference type="GO" id="GO:0005737">
    <property type="term" value="C:cytoplasm"/>
    <property type="evidence" value="ECO:0007669"/>
    <property type="project" value="TreeGrafter"/>
</dbReference>
<dbReference type="GO" id="GO:0005634">
    <property type="term" value="C:nucleus"/>
    <property type="evidence" value="ECO:0007669"/>
    <property type="project" value="UniProtKB-SubCell"/>
</dbReference>
<evidence type="ECO:0000256" key="1">
    <source>
        <dbReference type="ARBA" id="ARBA00002664"/>
    </source>
</evidence>
<evidence type="ECO:0000259" key="14">
    <source>
        <dbReference type="PROSITE" id="PS50174"/>
    </source>
</evidence>
<dbReference type="GO" id="GO:0016556">
    <property type="term" value="P:mRNA modification"/>
    <property type="evidence" value="ECO:0007669"/>
    <property type="project" value="UniProtKB-UniRule"/>
</dbReference>
<dbReference type="Proteomes" id="UP000221080">
    <property type="component" value="Chromosome 15"/>
</dbReference>
<comment type="catalytic activity">
    <reaction evidence="11 12">
        <text>a 5'-end (N(7)-methyl 5'-triphosphoguanosine)-ribonucleoside in mRNA + S-adenosyl-L-methionine = a 5'-end (N(7)-methyl 5'-triphosphoguanosine)-(2'-O-methyl-ribonucleoside) in mRNA + S-adenosyl-L-homocysteine + H(+)</text>
        <dbReference type="Rhea" id="RHEA:67020"/>
        <dbReference type="Rhea" id="RHEA-COMP:17167"/>
        <dbReference type="Rhea" id="RHEA-COMP:17168"/>
        <dbReference type="ChEBI" id="CHEBI:15378"/>
        <dbReference type="ChEBI" id="CHEBI:57856"/>
        <dbReference type="ChEBI" id="CHEBI:59789"/>
        <dbReference type="ChEBI" id="CHEBI:156461"/>
        <dbReference type="ChEBI" id="CHEBI:167609"/>
        <dbReference type="EC" id="2.1.1.57"/>
    </reaction>
</comment>
<dbReference type="InterPro" id="IPR000467">
    <property type="entry name" value="G_patch_dom"/>
</dbReference>